<organism evidence="6 7">
    <name type="scientific">Mycobacterium intracellulare 1956</name>
    <dbReference type="NCBI Taxonomy" id="1299331"/>
    <lineage>
        <taxon>Bacteria</taxon>
        <taxon>Bacillati</taxon>
        <taxon>Actinomycetota</taxon>
        <taxon>Actinomycetes</taxon>
        <taxon>Mycobacteriales</taxon>
        <taxon>Mycobacteriaceae</taxon>
        <taxon>Mycobacterium</taxon>
        <taxon>Mycobacterium avium complex (MAC)</taxon>
    </lineage>
</organism>
<dbReference type="GO" id="GO:0006633">
    <property type="term" value="P:fatty acid biosynthetic process"/>
    <property type="evidence" value="ECO:0007669"/>
    <property type="project" value="TreeGrafter"/>
</dbReference>
<evidence type="ECO:0000259" key="5">
    <source>
        <dbReference type="SMART" id="SM00827"/>
    </source>
</evidence>
<dbReference type="PATRIC" id="fig|1299331.3.peg.2349"/>
<dbReference type="PANTHER" id="PTHR43775:SF51">
    <property type="entry name" value="INACTIVE PHENOLPHTHIOCEROL SYNTHESIS POLYKETIDE SYNTHASE TYPE I PKS1-RELATED"/>
    <property type="match status" value="1"/>
</dbReference>
<dbReference type="Gene3D" id="3.30.70.3290">
    <property type="match status" value="1"/>
</dbReference>
<dbReference type="FunFam" id="3.40.366.10:FF:000002">
    <property type="entry name" value="Probable polyketide synthase 2"/>
    <property type="match status" value="1"/>
</dbReference>
<evidence type="ECO:0000256" key="2">
    <source>
        <dbReference type="ARBA" id="ARBA00022553"/>
    </source>
</evidence>
<evidence type="ECO:0000313" key="6">
    <source>
        <dbReference type="EMBL" id="EUA59270.1"/>
    </source>
</evidence>
<proteinExistence type="predicted"/>
<dbReference type="AlphaFoldDB" id="X8CVN6"/>
<evidence type="ECO:0000313" key="7">
    <source>
        <dbReference type="Proteomes" id="UP000020825"/>
    </source>
</evidence>
<accession>X8CVN6</accession>
<sequence length="462" mass="48968">MVSAKSPSALRSQAARLATHLRAHPDLDAVDVGWTLAGRSTFEQRAVIVADDRDRLLAGLDELAADELAQSIIRGTAAPGGKTVFVFPGQGSQLLGMGRGLHDAYPMFAEAFDAVLAELDQHLLRPLRDVIWGSDESLLNTTEFAQPALFAVEVALFRLLESWGIHPDFVMGHSIGELSAAHAAGVLSLKNAAVLVAARGRFMQALPAGGAMVAVQATEDEVRPLLVPSEQDSVGIAAVNGPASVVISGTQGAVTAIADQLRAEGRRVHQLAVSHAFHSPLMDAMIDEFGTVAAGLTIGKPTIPIVSNVTGGLATDDFGTAAYWKRHVREAVRFADSVRFVHAAGGNRFLEVGPSSGLTASIEETLADNPVTTMSALRKDRPEPTALVNAVAHGFVAGMAVDWRGAIGTANLVELPTYAFDRRRFWLSRDDAPADAAGLGLAPANTPCWARWSNCRRRVGWC</sequence>
<dbReference type="GO" id="GO:0004312">
    <property type="term" value="F:fatty acid synthase activity"/>
    <property type="evidence" value="ECO:0007669"/>
    <property type="project" value="TreeGrafter"/>
</dbReference>
<name>X8CVN6_MYCIT</name>
<dbReference type="InterPro" id="IPR016035">
    <property type="entry name" value="Acyl_Trfase/lysoPLipase"/>
</dbReference>
<dbReference type="Pfam" id="PF00698">
    <property type="entry name" value="Acyl_transf_1"/>
    <property type="match status" value="1"/>
</dbReference>
<comment type="caution">
    <text evidence="6">The sequence shown here is derived from an EMBL/GenBank/DDBJ whole genome shotgun (WGS) entry which is preliminary data.</text>
</comment>
<protein>
    <submittedName>
        <fullName evidence="6">Acyl transferase domain protein</fullName>
    </submittedName>
</protein>
<dbReference type="EMBL" id="JAOG01000001">
    <property type="protein sequence ID" value="EUA59270.1"/>
    <property type="molecule type" value="Genomic_DNA"/>
</dbReference>
<evidence type="ECO:0000256" key="1">
    <source>
        <dbReference type="ARBA" id="ARBA00022450"/>
    </source>
</evidence>
<evidence type="ECO:0000256" key="4">
    <source>
        <dbReference type="ARBA" id="ARBA00023315"/>
    </source>
</evidence>
<keyword evidence="1" id="KW-0596">Phosphopantetheine</keyword>
<dbReference type="PANTHER" id="PTHR43775">
    <property type="entry name" value="FATTY ACID SYNTHASE"/>
    <property type="match status" value="1"/>
</dbReference>
<dbReference type="SUPFAM" id="SSF52151">
    <property type="entry name" value="FabD/lysophospholipase-like"/>
    <property type="match status" value="1"/>
</dbReference>
<dbReference type="SUPFAM" id="SSF55048">
    <property type="entry name" value="Probable ACP-binding domain of malonyl-CoA ACP transacylase"/>
    <property type="match status" value="1"/>
</dbReference>
<feature type="domain" description="Malonyl-CoA:ACP transacylase (MAT)" evidence="5">
    <location>
        <begin position="86"/>
        <end position="381"/>
    </location>
</feature>
<keyword evidence="4" id="KW-0012">Acyltransferase</keyword>
<gene>
    <name evidence="6" type="ORF">I550_2418</name>
</gene>
<dbReference type="InterPro" id="IPR050091">
    <property type="entry name" value="PKS_NRPS_Biosynth_Enz"/>
</dbReference>
<dbReference type="Pfam" id="PF22621">
    <property type="entry name" value="CurL-like_PKS_C"/>
    <property type="match status" value="1"/>
</dbReference>
<evidence type="ECO:0000256" key="3">
    <source>
        <dbReference type="ARBA" id="ARBA00022679"/>
    </source>
</evidence>
<dbReference type="InterPro" id="IPR014043">
    <property type="entry name" value="Acyl_transferase_dom"/>
</dbReference>
<dbReference type="Proteomes" id="UP000020825">
    <property type="component" value="Unassembled WGS sequence"/>
</dbReference>
<keyword evidence="2" id="KW-0597">Phosphoprotein</keyword>
<dbReference type="InterPro" id="IPR001227">
    <property type="entry name" value="Ac_transferase_dom_sf"/>
</dbReference>
<keyword evidence="3 6" id="KW-0808">Transferase</keyword>
<dbReference type="SMART" id="SM00827">
    <property type="entry name" value="PKS_AT"/>
    <property type="match status" value="1"/>
</dbReference>
<dbReference type="InterPro" id="IPR016036">
    <property type="entry name" value="Malonyl_transacylase_ACP-bd"/>
</dbReference>
<reference evidence="6 7" key="1">
    <citation type="submission" date="2013-12" db="EMBL/GenBank/DDBJ databases">
        <authorList>
            <person name="Zelazny A."/>
            <person name="Olivier K."/>
            <person name="Holland S."/>
            <person name="Lenaerts A."/>
            <person name="Ordway D."/>
            <person name="DeGroote M.A."/>
            <person name="Parker T."/>
            <person name="Sizemore C."/>
            <person name="Tallon L.J."/>
            <person name="Sadzewicz L.K."/>
            <person name="Sengamalay N."/>
            <person name="Fraser C.M."/>
            <person name="Hine E."/>
            <person name="Shefchek K.A."/>
            <person name="Das S.P."/>
            <person name="Tettelin H."/>
        </authorList>
    </citation>
    <scope>NUCLEOTIDE SEQUENCE [LARGE SCALE GENOMIC DNA]</scope>
    <source>
        <strain evidence="6 7">1956</strain>
    </source>
</reference>
<dbReference type="Gene3D" id="3.40.366.10">
    <property type="entry name" value="Malonyl-Coenzyme A Acyl Carrier Protein, domain 2"/>
    <property type="match status" value="1"/>
</dbReference>